<organism evidence="1 2">
    <name type="scientific">Trichonephila clavipes</name>
    <name type="common">Golden silk orbweaver</name>
    <name type="synonym">Nephila clavipes</name>
    <dbReference type="NCBI Taxonomy" id="2585209"/>
    <lineage>
        <taxon>Eukaryota</taxon>
        <taxon>Metazoa</taxon>
        <taxon>Ecdysozoa</taxon>
        <taxon>Arthropoda</taxon>
        <taxon>Chelicerata</taxon>
        <taxon>Arachnida</taxon>
        <taxon>Araneae</taxon>
        <taxon>Araneomorphae</taxon>
        <taxon>Entelegynae</taxon>
        <taxon>Araneoidea</taxon>
        <taxon>Nephilidae</taxon>
        <taxon>Trichonephila</taxon>
    </lineage>
</organism>
<proteinExistence type="predicted"/>
<dbReference type="AlphaFoldDB" id="A0A8X7BAP0"/>
<name>A0A8X7BAP0_TRICX</name>
<accession>A0A8X7BAP0</accession>
<dbReference type="EMBL" id="BMAU01021371">
    <property type="protein sequence ID" value="GFY25215.1"/>
    <property type="molecule type" value="Genomic_DNA"/>
</dbReference>
<comment type="caution">
    <text evidence="1">The sequence shown here is derived from an EMBL/GenBank/DDBJ whole genome shotgun (WGS) entry which is preliminary data.</text>
</comment>
<evidence type="ECO:0000313" key="2">
    <source>
        <dbReference type="Proteomes" id="UP000887159"/>
    </source>
</evidence>
<gene>
    <name evidence="1" type="ORF">TNCV_2483361</name>
</gene>
<sequence>MDFESPKILPPAIAVAYVTPPFAKHACLQQYNILTEFTEERDGATRLANRDATRVPVWNSVAATVANVNKARGAGKTSERTIRTVS</sequence>
<keyword evidence="2" id="KW-1185">Reference proteome</keyword>
<evidence type="ECO:0000313" key="1">
    <source>
        <dbReference type="EMBL" id="GFY25215.1"/>
    </source>
</evidence>
<reference evidence="1" key="1">
    <citation type="submission" date="2020-08" db="EMBL/GenBank/DDBJ databases">
        <title>Multicomponent nature underlies the extraordinary mechanical properties of spider dragline silk.</title>
        <authorList>
            <person name="Kono N."/>
            <person name="Nakamura H."/>
            <person name="Mori M."/>
            <person name="Yoshida Y."/>
            <person name="Ohtoshi R."/>
            <person name="Malay A.D."/>
            <person name="Moran D.A.P."/>
            <person name="Tomita M."/>
            <person name="Numata K."/>
            <person name="Arakawa K."/>
        </authorList>
    </citation>
    <scope>NUCLEOTIDE SEQUENCE</scope>
</reference>
<dbReference type="Proteomes" id="UP000887159">
    <property type="component" value="Unassembled WGS sequence"/>
</dbReference>
<protein>
    <submittedName>
        <fullName evidence="1">Uncharacterized protein</fullName>
    </submittedName>
</protein>